<dbReference type="EMBL" id="JACCFQ010000001">
    <property type="protein sequence ID" value="NYJ15814.1"/>
    <property type="molecule type" value="Genomic_DNA"/>
</dbReference>
<dbReference type="PANTHER" id="PTHR43309">
    <property type="entry name" value="5-OXOPROLINASE SUBUNIT C"/>
    <property type="match status" value="1"/>
</dbReference>
<dbReference type="Gene3D" id="2.40.100.10">
    <property type="entry name" value="Cyclophilin-like"/>
    <property type="match status" value="2"/>
</dbReference>
<evidence type="ECO:0000313" key="8">
    <source>
        <dbReference type="Proteomes" id="UP000560069"/>
    </source>
</evidence>
<dbReference type="Proteomes" id="UP000560069">
    <property type="component" value="Unassembled WGS sequence"/>
</dbReference>
<dbReference type="Pfam" id="PF02682">
    <property type="entry name" value="CT_C_D"/>
    <property type="match status" value="2"/>
</dbReference>
<dbReference type="SUPFAM" id="SSF50891">
    <property type="entry name" value="Cyclophilin-like"/>
    <property type="match status" value="3"/>
</dbReference>
<sequence>MISSVREAGPRALLLEFQTLDEVLACHQQLRREPLPGQLEAVAAARTILLRFTARPALRQARESLSTLTFGEFSAADARHVELEVVYDGADLEDLASELGISAEALIHWHSSTTWTGAFGGFAPGFAYCVPSAGSGQDLSGQSGQDLPDESGDAVSDESASVASGRFDVPRRSSPRTAVPAGAVALAGEFSAVYPRVSPGGWQLIGHTQATMWDLSREADGESPALVRPGDSVRYKPVPARSVTSGSTSEQPASRQETQQEEDAALTVLDPGLQALIQDLGRSGLSDLGVSRAGVADEAAARQVNRLLGNAPQAAVIEALHGGLTLQAEATVVLAVSGAQVPMQVTAPDGASRSVPLRAPFALSAGEILRLGSPERGLRSVIGLRGGVHATPVLGSVSADTMSGLGPDPLAVGDRLRTAGAVRGAVEPPMDPGPQPGAEHGSTEAGPVLRFTYGPRADWFSPEEAARLAAQPWSVSQSSNRIGIRLGVPEHDTDEAAGAMRPLRRLKEGELPSEGVVRGSLQMPPAGTPVLFLNDHPVTGGYPVIGVVIDEDLPRAAQLAPGDQITLLPVDPDTLTPLPGPHDPTVPDTPAAPATQTATTPDAEEKTSP</sequence>
<evidence type="ECO:0000256" key="2">
    <source>
        <dbReference type="ARBA" id="ARBA00022801"/>
    </source>
</evidence>
<dbReference type="RefSeq" id="WP_179440847.1">
    <property type="nucleotide sequence ID" value="NZ_BAAALK010000008.1"/>
</dbReference>
<dbReference type="Gene3D" id="3.30.1360.40">
    <property type="match status" value="1"/>
</dbReference>
<dbReference type="InterPro" id="IPR029000">
    <property type="entry name" value="Cyclophilin-like_dom_sf"/>
</dbReference>
<gene>
    <name evidence="7" type="ORF">HNR11_000348</name>
</gene>
<dbReference type="GO" id="GO:0005524">
    <property type="term" value="F:ATP binding"/>
    <property type="evidence" value="ECO:0007669"/>
    <property type="project" value="UniProtKB-KW"/>
</dbReference>
<dbReference type="InterPro" id="IPR003833">
    <property type="entry name" value="CT_C_D"/>
</dbReference>
<feature type="compositionally biased region" description="Acidic residues" evidence="4">
    <location>
        <begin position="147"/>
        <end position="156"/>
    </location>
</feature>
<evidence type="ECO:0000256" key="4">
    <source>
        <dbReference type="SAM" id="MobiDB-lite"/>
    </source>
</evidence>
<feature type="domain" description="Carboxyltransferase" evidence="5">
    <location>
        <begin position="3"/>
        <end position="227"/>
    </location>
</feature>
<keyword evidence="1" id="KW-0547">Nucleotide-binding</keyword>
<dbReference type="InterPro" id="IPR003778">
    <property type="entry name" value="CT_A_B"/>
</dbReference>
<reference evidence="7 8" key="1">
    <citation type="submission" date="2020-07" db="EMBL/GenBank/DDBJ databases">
        <title>Sequencing the genomes of 1000 actinobacteria strains.</title>
        <authorList>
            <person name="Klenk H.-P."/>
        </authorList>
    </citation>
    <scope>NUCLEOTIDE SEQUENCE [LARGE SCALE GENOMIC DNA]</scope>
    <source>
        <strain evidence="7 8">DSM 15664</strain>
    </source>
</reference>
<feature type="compositionally biased region" description="Low complexity" evidence="4">
    <location>
        <begin position="586"/>
        <end position="601"/>
    </location>
</feature>
<evidence type="ECO:0000256" key="3">
    <source>
        <dbReference type="ARBA" id="ARBA00022840"/>
    </source>
</evidence>
<comment type="caution">
    <text evidence="7">The sequence shown here is derived from an EMBL/GenBank/DDBJ whole genome shotgun (WGS) entry which is preliminary data.</text>
</comment>
<dbReference type="InterPro" id="IPR052708">
    <property type="entry name" value="PxpC"/>
</dbReference>
<feature type="compositionally biased region" description="Polar residues" evidence="4">
    <location>
        <begin position="242"/>
        <end position="257"/>
    </location>
</feature>
<evidence type="ECO:0000259" key="6">
    <source>
        <dbReference type="SMART" id="SM00797"/>
    </source>
</evidence>
<name>A0A7Z0J2F9_9MICC</name>
<dbReference type="PANTHER" id="PTHR43309:SF3">
    <property type="entry name" value="5-OXOPROLINASE SUBUNIT C"/>
    <property type="match status" value="1"/>
</dbReference>
<keyword evidence="3" id="KW-0067">ATP-binding</keyword>
<feature type="domain" description="Carboxyltransferase" evidence="6">
    <location>
        <begin position="287"/>
        <end position="585"/>
    </location>
</feature>
<protein>
    <submittedName>
        <fullName evidence="7">Biotin-dependent carboxylase-like uncharacterized protein</fullName>
    </submittedName>
</protein>
<dbReference type="SMART" id="SM00796">
    <property type="entry name" value="AHS1"/>
    <property type="match status" value="1"/>
</dbReference>
<proteinExistence type="predicted"/>
<feature type="compositionally biased region" description="Low complexity" evidence="4">
    <location>
        <begin position="137"/>
        <end position="146"/>
    </location>
</feature>
<evidence type="ECO:0000259" key="5">
    <source>
        <dbReference type="SMART" id="SM00796"/>
    </source>
</evidence>
<evidence type="ECO:0000313" key="7">
    <source>
        <dbReference type="EMBL" id="NYJ15814.1"/>
    </source>
</evidence>
<dbReference type="SMART" id="SM00797">
    <property type="entry name" value="AHS2"/>
    <property type="match status" value="1"/>
</dbReference>
<feature type="region of interest" description="Disordered" evidence="4">
    <location>
        <begin position="137"/>
        <end position="176"/>
    </location>
</feature>
<dbReference type="GO" id="GO:0016787">
    <property type="term" value="F:hydrolase activity"/>
    <property type="evidence" value="ECO:0007669"/>
    <property type="project" value="UniProtKB-KW"/>
</dbReference>
<feature type="region of interest" description="Disordered" evidence="4">
    <location>
        <begin position="570"/>
        <end position="609"/>
    </location>
</feature>
<organism evidence="7 8">
    <name type="scientific">Nesterenkonia sandarakina</name>
    <dbReference type="NCBI Taxonomy" id="272918"/>
    <lineage>
        <taxon>Bacteria</taxon>
        <taxon>Bacillati</taxon>
        <taxon>Actinomycetota</taxon>
        <taxon>Actinomycetes</taxon>
        <taxon>Micrococcales</taxon>
        <taxon>Micrococcaceae</taxon>
        <taxon>Nesterenkonia</taxon>
    </lineage>
</organism>
<feature type="region of interest" description="Disordered" evidence="4">
    <location>
        <begin position="221"/>
        <end position="262"/>
    </location>
</feature>
<dbReference type="AlphaFoldDB" id="A0A7Z0J2F9"/>
<keyword evidence="2" id="KW-0378">Hydrolase</keyword>
<keyword evidence="8" id="KW-1185">Reference proteome</keyword>
<evidence type="ECO:0000256" key="1">
    <source>
        <dbReference type="ARBA" id="ARBA00022741"/>
    </source>
</evidence>
<dbReference type="Pfam" id="PF02626">
    <property type="entry name" value="CT_A_B"/>
    <property type="match status" value="1"/>
</dbReference>
<accession>A0A7Z0J2F9</accession>